<organism evidence="4 5">
    <name type="scientific">Ferrimonas sediminum</name>
    <dbReference type="NCBI Taxonomy" id="718193"/>
    <lineage>
        <taxon>Bacteria</taxon>
        <taxon>Pseudomonadati</taxon>
        <taxon>Pseudomonadota</taxon>
        <taxon>Gammaproteobacteria</taxon>
        <taxon>Alteromonadales</taxon>
        <taxon>Ferrimonadaceae</taxon>
        <taxon>Ferrimonas</taxon>
    </lineage>
</organism>
<dbReference type="PANTHER" id="PTHR43877">
    <property type="entry name" value="AMINOALKYLPHOSPHONATE N-ACETYLTRANSFERASE-RELATED-RELATED"/>
    <property type="match status" value="1"/>
</dbReference>
<protein>
    <submittedName>
        <fullName evidence="4">Ribosomal protein S18 acetylase RimI</fullName>
    </submittedName>
</protein>
<keyword evidence="2" id="KW-0012">Acyltransferase</keyword>
<dbReference type="GO" id="GO:0016747">
    <property type="term" value="F:acyltransferase activity, transferring groups other than amino-acyl groups"/>
    <property type="evidence" value="ECO:0007669"/>
    <property type="project" value="InterPro"/>
</dbReference>
<dbReference type="GO" id="GO:0005840">
    <property type="term" value="C:ribosome"/>
    <property type="evidence" value="ECO:0007669"/>
    <property type="project" value="UniProtKB-KW"/>
</dbReference>
<name>A0A1G8N559_9GAMM</name>
<dbReference type="SUPFAM" id="SSF55729">
    <property type="entry name" value="Acyl-CoA N-acyltransferases (Nat)"/>
    <property type="match status" value="1"/>
</dbReference>
<dbReference type="EMBL" id="FNEM01000003">
    <property type="protein sequence ID" value="SDI75334.1"/>
    <property type="molecule type" value="Genomic_DNA"/>
</dbReference>
<evidence type="ECO:0000313" key="5">
    <source>
        <dbReference type="Proteomes" id="UP000199527"/>
    </source>
</evidence>
<keyword evidence="4" id="KW-0689">Ribosomal protein</keyword>
<evidence type="ECO:0000256" key="1">
    <source>
        <dbReference type="ARBA" id="ARBA00022679"/>
    </source>
</evidence>
<sequence length="155" mass="17502">MNRVRKARADDAPRLWQLRIDAILCGCRGHYPRALLDRWTQGTLNNEFVNQVRERFWVIEQCRRVIASGTIDLDSGKLDAIFVCPSAMGTGVGRNMMNHLQHLALDAGLTQIHLEATLNAASFYRRLGFKGDTPSLYHSPRGFNLACILMHKPIA</sequence>
<feature type="domain" description="N-acetyltransferase" evidence="3">
    <location>
        <begin position="2"/>
        <end position="155"/>
    </location>
</feature>
<reference evidence="5" key="1">
    <citation type="submission" date="2016-10" db="EMBL/GenBank/DDBJ databases">
        <authorList>
            <person name="Varghese N."/>
            <person name="Submissions S."/>
        </authorList>
    </citation>
    <scope>NUCLEOTIDE SEQUENCE [LARGE SCALE GENOMIC DNA]</scope>
    <source>
        <strain evidence="5">DSM 23317</strain>
    </source>
</reference>
<dbReference type="Proteomes" id="UP000199527">
    <property type="component" value="Unassembled WGS sequence"/>
</dbReference>
<evidence type="ECO:0000256" key="2">
    <source>
        <dbReference type="ARBA" id="ARBA00023315"/>
    </source>
</evidence>
<evidence type="ECO:0000313" key="4">
    <source>
        <dbReference type="EMBL" id="SDI75334.1"/>
    </source>
</evidence>
<dbReference type="InterPro" id="IPR016181">
    <property type="entry name" value="Acyl_CoA_acyltransferase"/>
</dbReference>
<keyword evidence="1" id="KW-0808">Transferase</keyword>
<dbReference type="PROSITE" id="PS51186">
    <property type="entry name" value="GNAT"/>
    <property type="match status" value="1"/>
</dbReference>
<proteinExistence type="predicted"/>
<dbReference type="InterPro" id="IPR000182">
    <property type="entry name" value="GNAT_dom"/>
</dbReference>
<accession>A0A1G8N559</accession>
<dbReference type="RefSeq" id="WP_218126898.1">
    <property type="nucleotide sequence ID" value="NZ_FNEM01000003.1"/>
</dbReference>
<keyword evidence="5" id="KW-1185">Reference proteome</keyword>
<dbReference type="InterPro" id="IPR050832">
    <property type="entry name" value="Bact_Acetyltransf"/>
</dbReference>
<dbReference type="AlphaFoldDB" id="A0A1G8N559"/>
<dbReference type="Pfam" id="PF13508">
    <property type="entry name" value="Acetyltransf_7"/>
    <property type="match status" value="1"/>
</dbReference>
<keyword evidence="4" id="KW-0687">Ribonucleoprotein</keyword>
<dbReference type="PANTHER" id="PTHR43877:SF2">
    <property type="entry name" value="AMINOALKYLPHOSPHONATE N-ACETYLTRANSFERASE-RELATED"/>
    <property type="match status" value="1"/>
</dbReference>
<gene>
    <name evidence="4" type="ORF">SAMN04488540_10322</name>
</gene>
<evidence type="ECO:0000259" key="3">
    <source>
        <dbReference type="PROSITE" id="PS51186"/>
    </source>
</evidence>
<dbReference type="CDD" id="cd04301">
    <property type="entry name" value="NAT_SF"/>
    <property type="match status" value="1"/>
</dbReference>
<dbReference type="Gene3D" id="3.40.630.30">
    <property type="match status" value="1"/>
</dbReference>